<dbReference type="Proteomes" id="UP001501508">
    <property type="component" value="Unassembled WGS sequence"/>
</dbReference>
<accession>A0ABP8M1V2</accession>
<feature type="domain" description="ThuA-like" evidence="1">
    <location>
        <begin position="8"/>
        <end position="251"/>
    </location>
</feature>
<organism evidence="2 3">
    <name type="scientific">Ravibacter arvi</name>
    <dbReference type="NCBI Taxonomy" id="2051041"/>
    <lineage>
        <taxon>Bacteria</taxon>
        <taxon>Pseudomonadati</taxon>
        <taxon>Bacteroidota</taxon>
        <taxon>Cytophagia</taxon>
        <taxon>Cytophagales</taxon>
        <taxon>Spirosomataceae</taxon>
        <taxon>Ravibacter</taxon>
    </lineage>
</organism>
<protein>
    <submittedName>
        <fullName evidence="2">ThuA domain-containing protein</fullName>
    </submittedName>
</protein>
<reference evidence="3" key="1">
    <citation type="journal article" date="2019" name="Int. J. Syst. Evol. Microbiol.">
        <title>The Global Catalogue of Microorganisms (GCM) 10K type strain sequencing project: providing services to taxonomists for standard genome sequencing and annotation.</title>
        <authorList>
            <consortium name="The Broad Institute Genomics Platform"/>
            <consortium name="The Broad Institute Genome Sequencing Center for Infectious Disease"/>
            <person name="Wu L."/>
            <person name="Ma J."/>
        </authorList>
    </citation>
    <scope>NUCLEOTIDE SEQUENCE [LARGE SCALE GENOMIC DNA]</scope>
    <source>
        <strain evidence="3">JCM 31920</strain>
    </source>
</reference>
<dbReference type="InterPro" id="IPR029010">
    <property type="entry name" value="ThuA-like"/>
</dbReference>
<dbReference type="EMBL" id="BAABEY010000025">
    <property type="protein sequence ID" value="GAA4441329.1"/>
    <property type="molecule type" value="Genomic_DNA"/>
</dbReference>
<keyword evidence="3" id="KW-1185">Reference proteome</keyword>
<proteinExistence type="predicted"/>
<dbReference type="PANTHER" id="PTHR40469">
    <property type="entry name" value="SECRETED GLYCOSYL HYDROLASE"/>
    <property type="match status" value="1"/>
</dbReference>
<evidence type="ECO:0000313" key="2">
    <source>
        <dbReference type="EMBL" id="GAA4441329.1"/>
    </source>
</evidence>
<dbReference type="Pfam" id="PF06283">
    <property type="entry name" value="ThuA"/>
    <property type="match status" value="1"/>
</dbReference>
<evidence type="ECO:0000313" key="3">
    <source>
        <dbReference type="Proteomes" id="UP001501508"/>
    </source>
</evidence>
<dbReference type="SUPFAM" id="SSF52317">
    <property type="entry name" value="Class I glutamine amidotransferase-like"/>
    <property type="match status" value="1"/>
</dbReference>
<gene>
    <name evidence="2" type="ORF">GCM10023091_26440</name>
</gene>
<dbReference type="InterPro" id="IPR029062">
    <property type="entry name" value="Class_I_gatase-like"/>
</dbReference>
<dbReference type="PANTHER" id="PTHR40469:SF2">
    <property type="entry name" value="GALACTOSE-BINDING DOMAIN-LIKE SUPERFAMILY PROTEIN"/>
    <property type="match status" value="1"/>
</dbReference>
<sequence length="273" mass="30194">MVAGQMSVLIIDGQNNHRNMNEGSAFMKKILEETRLFRVDIITTPAKGGDMSTFSPDFGGYDVVLSNYNGEPWSEKTNAAFEKFVEAGGGLVIVHAADNAFPKWEAYNRMIGIGGWEGRDEHSGPYLYFDEKKGEVVQDVTPGKGGSHGLQHEFVVTTRTPGHPIMKGLPTEWLHQKDELYDRLRGPAREVTVLATANATVETKGSGRHEPVLMAIPYGRGRVFHTTLGHENYSQRCVGFIVTLQRGTEWAATGKVTQKVPTDFPSREKGTVR</sequence>
<comment type="caution">
    <text evidence="2">The sequence shown here is derived from an EMBL/GenBank/DDBJ whole genome shotgun (WGS) entry which is preliminary data.</text>
</comment>
<dbReference type="Gene3D" id="3.40.50.880">
    <property type="match status" value="1"/>
</dbReference>
<evidence type="ECO:0000259" key="1">
    <source>
        <dbReference type="Pfam" id="PF06283"/>
    </source>
</evidence>
<name>A0ABP8M1V2_9BACT</name>